<dbReference type="InterPro" id="IPR003358">
    <property type="entry name" value="tRNA_(Gua-N-7)_MeTrfase_Trmb"/>
</dbReference>
<feature type="compositionally biased region" description="Basic and acidic residues" evidence="8">
    <location>
        <begin position="11"/>
        <end position="20"/>
    </location>
</feature>
<feature type="binding site" evidence="7">
    <location>
        <position position="155"/>
    </location>
    <ligand>
        <name>S-adenosyl-L-methionine</name>
        <dbReference type="ChEBI" id="CHEBI:59789"/>
    </ligand>
</feature>
<feature type="binding site" evidence="7">
    <location>
        <position position="214"/>
    </location>
    <ligand>
        <name>substrate</name>
    </ligand>
</feature>
<comment type="similarity">
    <text evidence="7">Belongs to the class I-like SAM-binding methyltransferase superfamily. TrmB family.</text>
</comment>
<dbReference type="AlphaFoldDB" id="A0A4R1BUG7"/>
<keyword evidence="10" id="KW-1185">Reference proteome</keyword>
<comment type="caution">
    <text evidence="7">Lacks conserved residue(s) required for the propagation of feature annotation.</text>
</comment>
<dbReference type="OrthoDB" id="9802090at2"/>
<evidence type="ECO:0000313" key="10">
    <source>
        <dbReference type="Proteomes" id="UP000295453"/>
    </source>
</evidence>
<feature type="binding site" evidence="7">
    <location>
        <position position="178"/>
    </location>
    <ligand>
        <name>S-adenosyl-L-methionine</name>
        <dbReference type="ChEBI" id="CHEBI:59789"/>
    </ligand>
</feature>
<dbReference type="InterPro" id="IPR029063">
    <property type="entry name" value="SAM-dependent_MTases_sf"/>
</dbReference>
<organism evidence="9 10">
    <name type="scientific">Nocardioides jejuensis</name>
    <dbReference type="NCBI Taxonomy" id="2502782"/>
    <lineage>
        <taxon>Bacteria</taxon>
        <taxon>Bacillati</taxon>
        <taxon>Actinomycetota</taxon>
        <taxon>Actinomycetes</taxon>
        <taxon>Propionibacteriales</taxon>
        <taxon>Nocardioidaceae</taxon>
        <taxon>Nocardioides</taxon>
    </lineage>
</organism>
<dbReference type="Pfam" id="PF02390">
    <property type="entry name" value="Methyltransf_4"/>
    <property type="match status" value="1"/>
</dbReference>
<dbReference type="HAMAP" id="MF_01057">
    <property type="entry name" value="tRNA_methyltr_TrmB"/>
    <property type="match status" value="1"/>
</dbReference>
<evidence type="ECO:0000256" key="6">
    <source>
        <dbReference type="ARBA" id="ARBA00022694"/>
    </source>
</evidence>
<dbReference type="GO" id="GO:0008176">
    <property type="term" value="F:tRNA (guanine(46)-N7)-methyltransferase activity"/>
    <property type="evidence" value="ECO:0007669"/>
    <property type="project" value="UniProtKB-UniRule"/>
</dbReference>
<comment type="catalytic activity">
    <reaction evidence="1 7">
        <text>guanosine(46) in tRNA + S-adenosyl-L-methionine = N(7)-methylguanosine(46) in tRNA + S-adenosyl-L-homocysteine</text>
        <dbReference type="Rhea" id="RHEA:42708"/>
        <dbReference type="Rhea" id="RHEA-COMP:10188"/>
        <dbReference type="Rhea" id="RHEA-COMP:10189"/>
        <dbReference type="ChEBI" id="CHEBI:57856"/>
        <dbReference type="ChEBI" id="CHEBI:59789"/>
        <dbReference type="ChEBI" id="CHEBI:74269"/>
        <dbReference type="ChEBI" id="CHEBI:74480"/>
        <dbReference type="EC" id="2.1.1.33"/>
    </reaction>
</comment>
<feature type="binding site" evidence="7">
    <location>
        <position position="128"/>
    </location>
    <ligand>
        <name>S-adenosyl-L-methionine</name>
        <dbReference type="ChEBI" id="CHEBI:59789"/>
    </ligand>
</feature>
<gene>
    <name evidence="7 9" type="primary">trmB</name>
    <name evidence="9" type="ORF">EPD65_15175</name>
</gene>
<evidence type="ECO:0000256" key="1">
    <source>
        <dbReference type="ARBA" id="ARBA00000142"/>
    </source>
</evidence>
<dbReference type="NCBIfam" id="TIGR00091">
    <property type="entry name" value="tRNA (guanosine(46)-N7)-methyltransferase TrmB"/>
    <property type="match status" value="1"/>
</dbReference>
<feature type="binding site" evidence="7">
    <location>
        <position position="103"/>
    </location>
    <ligand>
        <name>S-adenosyl-L-methionine</name>
        <dbReference type="ChEBI" id="CHEBI:59789"/>
    </ligand>
</feature>
<dbReference type="PANTHER" id="PTHR23417:SF14">
    <property type="entry name" value="PENTACOTRIPEPTIDE-REPEAT REGION OF PRORP DOMAIN-CONTAINING PROTEIN"/>
    <property type="match status" value="1"/>
</dbReference>
<evidence type="ECO:0000256" key="2">
    <source>
        <dbReference type="ARBA" id="ARBA00003015"/>
    </source>
</evidence>
<evidence type="ECO:0000256" key="4">
    <source>
        <dbReference type="ARBA" id="ARBA00022679"/>
    </source>
</evidence>
<feature type="region of interest" description="Disordered" evidence="8">
    <location>
        <begin position="1"/>
        <end position="41"/>
    </location>
</feature>
<dbReference type="InterPro" id="IPR055361">
    <property type="entry name" value="tRNA_methyltr_TrmB_bact"/>
</dbReference>
<dbReference type="EMBL" id="SJZJ01000035">
    <property type="protein sequence ID" value="TCJ21361.1"/>
    <property type="molecule type" value="Genomic_DNA"/>
</dbReference>
<keyword evidence="6 7" id="KW-0819">tRNA processing</keyword>
<reference evidence="9 10" key="1">
    <citation type="submission" date="2019-03" db="EMBL/GenBank/DDBJ databases">
        <authorList>
            <person name="Kim M.K.M."/>
        </authorList>
    </citation>
    <scope>NUCLEOTIDE SEQUENCE [LARGE SCALE GENOMIC DNA]</scope>
    <source>
        <strain evidence="9 10">18JY15-6</strain>
    </source>
</reference>
<dbReference type="EC" id="2.1.1.33" evidence="7"/>
<dbReference type="Proteomes" id="UP000295453">
    <property type="component" value="Unassembled WGS sequence"/>
</dbReference>
<dbReference type="PROSITE" id="PS51625">
    <property type="entry name" value="SAM_MT_TRMB"/>
    <property type="match status" value="1"/>
</dbReference>
<protein>
    <recommendedName>
        <fullName evidence="7">tRNA (guanine-N(7)-)-methyltransferase</fullName>
        <ecNumber evidence="7">2.1.1.33</ecNumber>
    </recommendedName>
    <alternativeName>
        <fullName evidence="7">tRNA (guanine(46)-N(7))-methyltransferase</fullName>
    </alternativeName>
    <alternativeName>
        <fullName evidence="7">tRNA(m7G46)-methyltransferase</fullName>
    </alternativeName>
</protein>
<feature type="binding site" evidence="7">
    <location>
        <position position="182"/>
    </location>
    <ligand>
        <name>substrate</name>
    </ligand>
</feature>
<comment type="pathway">
    <text evidence="7">tRNA modification; N(7)-methylguanine-tRNA biosynthesis.</text>
</comment>
<comment type="caution">
    <text evidence="9">The sequence shown here is derived from an EMBL/GenBank/DDBJ whole genome shotgun (WGS) entry which is preliminary data.</text>
</comment>
<accession>A0A4R1BUG7</accession>
<sequence>MNDAPDATAEPVRESFDKAGKLARSRNASPEARPGVQLSEDGTPLRGVLSYSRRGSRFTQKQAAAWELRAAEWVIGPERVMDIAVPLDINQEWFGRQAPLYVEIGSGVGETTASFAAAHPEVNVLAFEVWLPGVADTLARLEADGTANARLCTVDAAWSITELFAPGTITELWTLFPDPWHKSRHHKRRLVNQPFVGTAASRLVDGGVWRLATDWPDYTEHMLEVFATEPTLVGGVGERWTERPVTKFERRGLAEGRGSDDLTYRYTRPEA</sequence>
<dbReference type="GO" id="GO:0043527">
    <property type="term" value="C:tRNA methyltransferase complex"/>
    <property type="evidence" value="ECO:0007669"/>
    <property type="project" value="TreeGrafter"/>
</dbReference>
<dbReference type="SUPFAM" id="SSF53335">
    <property type="entry name" value="S-adenosyl-L-methionine-dependent methyltransferases"/>
    <property type="match status" value="1"/>
</dbReference>
<evidence type="ECO:0000256" key="8">
    <source>
        <dbReference type="SAM" id="MobiDB-lite"/>
    </source>
</evidence>
<evidence type="ECO:0000256" key="3">
    <source>
        <dbReference type="ARBA" id="ARBA00022603"/>
    </source>
</evidence>
<feature type="binding site" evidence="7">
    <location>
        <begin position="246"/>
        <end position="249"/>
    </location>
    <ligand>
        <name>substrate</name>
    </ligand>
</feature>
<evidence type="ECO:0000313" key="9">
    <source>
        <dbReference type="EMBL" id="TCJ21361.1"/>
    </source>
</evidence>
<keyword evidence="3 7" id="KW-0489">Methyltransferase</keyword>
<dbReference type="PANTHER" id="PTHR23417">
    <property type="entry name" value="3-DEOXY-D-MANNO-OCTULOSONIC-ACID TRANSFERASE/TRNA GUANINE-N 7 - -METHYLTRANSFERASE"/>
    <property type="match status" value="1"/>
</dbReference>
<keyword evidence="4 7" id="KW-0808">Transferase</keyword>
<comment type="function">
    <text evidence="2 7">Catalyzes the formation of N(7)-methylguanine at position 46 (m7G46) in tRNA.</text>
</comment>
<dbReference type="UniPathway" id="UPA00989"/>
<evidence type="ECO:0000256" key="5">
    <source>
        <dbReference type="ARBA" id="ARBA00022691"/>
    </source>
</evidence>
<dbReference type="RefSeq" id="WP_131585623.1">
    <property type="nucleotide sequence ID" value="NZ_SJZJ01000035.1"/>
</dbReference>
<keyword evidence="5 7" id="KW-0949">S-adenosyl-L-methionine</keyword>
<dbReference type="Gene3D" id="3.40.50.150">
    <property type="entry name" value="Vaccinia Virus protein VP39"/>
    <property type="match status" value="1"/>
</dbReference>
<evidence type="ECO:0000256" key="7">
    <source>
        <dbReference type="HAMAP-Rule" id="MF_01057"/>
    </source>
</evidence>
<name>A0A4R1BUG7_9ACTN</name>
<proteinExistence type="inferred from homology"/>